<keyword evidence="10" id="KW-0645">Protease</keyword>
<evidence type="ECO:0000256" key="3">
    <source>
        <dbReference type="ARBA" id="ARBA00004752"/>
    </source>
</evidence>
<dbReference type="GO" id="GO:0030288">
    <property type="term" value="C:outer membrane-bounded periplasmic space"/>
    <property type="evidence" value="ECO:0007669"/>
    <property type="project" value="TreeGrafter"/>
</dbReference>
<dbReference type="InterPro" id="IPR050396">
    <property type="entry name" value="Glycosyltr_51/Transpeptidase"/>
</dbReference>
<evidence type="ECO:0000256" key="6">
    <source>
        <dbReference type="ARBA" id="ARBA00012448"/>
    </source>
</evidence>
<evidence type="ECO:0000256" key="2">
    <source>
        <dbReference type="ARBA" id="ARBA00004401"/>
    </source>
</evidence>
<evidence type="ECO:0000256" key="10">
    <source>
        <dbReference type="ARBA" id="ARBA00022670"/>
    </source>
</evidence>
<evidence type="ECO:0000259" key="29">
    <source>
        <dbReference type="Pfam" id="PF00905"/>
    </source>
</evidence>
<keyword evidence="15" id="KW-0133">Cell shape</keyword>
<keyword evidence="9" id="KW-0121">Carboxypeptidase</keyword>
<dbReference type="GO" id="GO:0046677">
    <property type="term" value="P:response to antibiotic"/>
    <property type="evidence" value="ECO:0007669"/>
    <property type="project" value="UniProtKB-KW"/>
</dbReference>
<keyword evidence="22" id="KW-0961">Cell wall biogenesis/degradation</keyword>
<dbReference type="InterPro" id="IPR012338">
    <property type="entry name" value="Beta-lactam/transpept-like"/>
</dbReference>
<evidence type="ECO:0000256" key="12">
    <source>
        <dbReference type="ARBA" id="ARBA00022679"/>
    </source>
</evidence>
<reference evidence="31 32" key="1">
    <citation type="submission" date="2015-04" db="EMBL/GenBank/DDBJ databases">
        <title>Draft genome sequence of bacteremic isolate Catabacter hongkongensis type strain HKU16T.</title>
        <authorList>
            <person name="Lau S.K."/>
            <person name="Teng J.L."/>
            <person name="Huang Y."/>
            <person name="Curreem S.O."/>
            <person name="Tsui S.K."/>
            <person name="Woo P.C."/>
        </authorList>
    </citation>
    <scope>NUCLEOTIDE SEQUENCE [LARGE SCALE GENOMIC DNA]</scope>
    <source>
        <strain evidence="31 32">HKU16</strain>
    </source>
</reference>
<comment type="function">
    <text evidence="1">Cell wall formation. Synthesis of cross-linked peptidoglycan from the lipid intermediates. The enzyme has a penicillin-insensitive transglycosylase N-terminal domain (formation of linear glycan strands) and a penicillin-sensitive transpeptidase C-terminal domain (cross-linking of the peptide subunits).</text>
</comment>
<dbReference type="PANTHER" id="PTHR32282:SF11">
    <property type="entry name" value="PENICILLIN-BINDING PROTEIN 1B"/>
    <property type="match status" value="1"/>
</dbReference>
<accession>A0A0M2NK02</accession>
<dbReference type="Pfam" id="PF00912">
    <property type="entry name" value="Transgly"/>
    <property type="match status" value="1"/>
</dbReference>
<evidence type="ECO:0000256" key="24">
    <source>
        <dbReference type="ARBA" id="ARBA00044770"/>
    </source>
</evidence>
<evidence type="ECO:0000256" key="17">
    <source>
        <dbReference type="ARBA" id="ARBA00022984"/>
    </source>
</evidence>
<keyword evidence="16" id="KW-0735">Signal-anchor</keyword>
<comment type="catalytic activity">
    <reaction evidence="25">
        <text>[GlcNAc-(1-&gt;4)-Mur2Ac(oyl-L-Ala-gamma-D-Glu-L-Lys-D-Ala-D-Ala)](n)-di-trans,octa-cis-undecaprenyl diphosphate + beta-D-GlcNAc-(1-&gt;4)-Mur2Ac(oyl-L-Ala-gamma-D-Glu-L-Lys-D-Ala-D-Ala)-di-trans,octa-cis-undecaprenyl diphosphate = [GlcNAc-(1-&gt;4)-Mur2Ac(oyl-L-Ala-gamma-D-Glu-L-Lys-D-Ala-D-Ala)](n+1)-di-trans,octa-cis-undecaprenyl diphosphate + di-trans,octa-cis-undecaprenyl diphosphate + H(+)</text>
        <dbReference type="Rhea" id="RHEA:23708"/>
        <dbReference type="Rhea" id="RHEA-COMP:9602"/>
        <dbReference type="Rhea" id="RHEA-COMP:9603"/>
        <dbReference type="ChEBI" id="CHEBI:15378"/>
        <dbReference type="ChEBI" id="CHEBI:58405"/>
        <dbReference type="ChEBI" id="CHEBI:60033"/>
        <dbReference type="ChEBI" id="CHEBI:78435"/>
        <dbReference type="EC" id="2.4.99.28"/>
    </reaction>
</comment>
<keyword evidence="20" id="KW-0046">Antibiotic resistance</keyword>
<dbReference type="GO" id="GO:0008658">
    <property type="term" value="F:penicillin binding"/>
    <property type="evidence" value="ECO:0007669"/>
    <property type="project" value="InterPro"/>
</dbReference>
<comment type="catalytic activity">
    <reaction evidence="23">
        <text>Preferential cleavage: (Ac)2-L-Lys-D-Ala-|-D-Ala. Also transpeptidation of peptidyl-alanyl moieties that are N-acyl substituents of D-alanine.</text>
        <dbReference type="EC" id="3.4.16.4"/>
    </reaction>
</comment>
<evidence type="ECO:0000256" key="9">
    <source>
        <dbReference type="ARBA" id="ARBA00022645"/>
    </source>
</evidence>
<evidence type="ECO:0000256" key="25">
    <source>
        <dbReference type="ARBA" id="ARBA00049902"/>
    </source>
</evidence>
<evidence type="ECO:0000256" key="26">
    <source>
        <dbReference type="ARBA" id="ARBA00060592"/>
    </source>
</evidence>
<dbReference type="GO" id="GO:0005886">
    <property type="term" value="C:plasma membrane"/>
    <property type="evidence" value="ECO:0007669"/>
    <property type="project" value="UniProtKB-SubCell"/>
</dbReference>
<evidence type="ECO:0000256" key="18">
    <source>
        <dbReference type="ARBA" id="ARBA00022989"/>
    </source>
</evidence>
<evidence type="ECO:0000256" key="14">
    <source>
        <dbReference type="ARBA" id="ARBA00022801"/>
    </source>
</evidence>
<dbReference type="GO" id="GO:0008360">
    <property type="term" value="P:regulation of cell shape"/>
    <property type="evidence" value="ECO:0007669"/>
    <property type="project" value="UniProtKB-KW"/>
</dbReference>
<evidence type="ECO:0000256" key="13">
    <source>
        <dbReference type="ARBA" id="ARBA00022692"/>
    </source>
</evidence>
<evidence type="ECO:0000256" key="20">
    <source>
        <dbReference type="ARBA" id="ARBA00023251"/>
    </source>
</evidence>
<evidence type="ECO:0000256" key="8">
    <source>
        <dbReference type="ARBA" id="ARBA00022475"/>
    </source>
</evidence>
<dbReference type="RefSeq" id="WP_046443573.1">
    <property type="nucleotide sequence ID" value="NZ_LAYJ01000101.1"/>
</dbReference>
<dbReference type="EC" id="3.4.16.4" evidence="6"/>
<evidence type="ECO:0000256" key="21">
    <source>
        <dbReference type="ARBA" id="ARBA00023268"/>
    </source>
</evidence>
<feature type="region of interest" description="Disordered" evidence="27">
    <location>
        <begin position="1"/>
        <end position="26"/>
    </location>
</feature>
<dbReference type="InterPro" id="IPR001460">
    <property type="entry name" value="PCN-bd_Tpept"/>
</dbReference>
<dbReference type="Proteomes" id="UP000034076">
    <property type="component" value="Unassembled WGS sequence"/>
</dbReference>
<feature type="domain" description="Penicillin-binding protein transpeptidase" evidence="29">
    <location>
        <begin position="572"/>
        <end position="849"/>
    </location>
</feature>
<dbReference type="GO" id="GO:0009002">
    <property type="term" value="F:serine-type D-Ala-D-Ala carboxypeptidase activity"/>
    <property type="evidence" value="ECO:0007669"/>
    <property type="project" value="UniProtKB-EC"/>
</dbReference>
<feature type="compositionally biased region" description="Basic and acidic residues" evidence="27">
    <location>
        <begin position="1"/>
        <end position="18"/>
    </location>
</feature>
<dbReference type="InterPro" id="IPR036950">
    <property type="entry name" value="PBP_transglycosylase"/>
</dbReference>
<evidence type="ECO:0000256" key="1">
    <source>
        <dbReference type="ARBA" id="ARBA00002624"/>
    </source>
</evidence>
<dbReference type="GO" id="GO:0071555">
    <property type="term" value="P:cell wall organization"/>
    <property type="evidence" value="ECO:0007669"/>
    <property type="project" value="UniProtKB-KW"/>
</dbReference>
<feature type="domain" description="Glycosyl transferase family 51" evidence="30">
    <location>
        <begin position="243"/>
        <end position="423"/>
    </location>
</feature>
<keyword evidence="32" id="KW-1185">Reference proteome</keyword>
<proteinExistence type="inferred from homology"/>
<evidence type="ECO:0000256" key="7">
    <source>
        <dbReference type="ARBA" id="ARBA00018638"/>
    </source>
</evidence>
<evidence type="ECO:0000256" key="22">
    <source>
        <dbReference type="ARBA" id="ARBA00023316"/>
    </source>
</evidence>
<dbReference type="STRING" id="270498.CHK_1703"/>
<dbReference type="Pfam" id="PF00905">
    <property type="entry name" value="Transpeptidase"/>
    <property type="match status" value="1"/>
</dbReference>
<feature type="region of interest" description="Disordered" evidence="27">
    <location>
        <begin position="48"/>
        <end position="125"/>
    </location>
</feature>
<evidence type="ECO:0000256" key="4">
    <source>
        <dbReference type="ARBA" id="ARBA00007090"/>
    </source>
</evidence>
<dbReference type="PATRIC" id="fig|270498.16.peg.2767"/>
<dbReference type="InterPro" id="IPR023346">
    <property type="entry name" value="Lysozyme-like_dom_sf"/>
</dbReference>
<dbReference type="UniPathway" id="UPA00219"/>
<evidence type="ECO:0000256" key="5">
    <source>
        <dbReference type="ARBA" id="ARBA00007739"/>
    </source>
</evidence>
<keyword evidence="14 31" id="KW-0378">Hydrolase</keyword>
<dbReference type="SUPFAM" id="SSF53955">
    <property type="entry name" value="Lysozyme-like"/>
    <property type="match status" value="1"/>
</dbReference>
<organism evidence="31 32">
    <name type="scientific">Christensenella hongkongensis</name>
    <dbReference type="NCBI Taxonomy" id="270498"/>
    <lineage>
        <taxon>Bacteria</taxon>
        <taxon>Bacillati</taxon>
        <taxon>Bacillota</taxon>
        <taxon>Clostridia</taxon>
        <taxon>Christensenellales</taxon>
        <taxon>Christensenellaceae</taxon>
        <taxon>Christensenella</taxon>
    </lineage>
</organism>
<feature type="compositionally biased region" description="Basic and acidic residues" evidence="27">
    <location>
        <begin position="109"/>
        <end position="122"/>
    </location>
</feature>
<keyword evidence="17" id="KW-0573">Peptidoglycan synthesis</keyword>
<evidence type="ECO:0000256" key="27">
    <source>
        <dbReference type="SAM" id="MobiDB-lite"/>
    </source>
</evidence>
<comment type="caution">
    <text evidence="31">The sequence shown here is derived from an EMBL/GenBank/DDBJ whole genome shotgun (WGS) entry which is preliminary data.</text>
</comment>
<keyword evidence="21" id="KW-0511">Multifunctional enzyme</keyword>
<feature type="region of interest" description="Disordered" evidence="27">
    <location>
        <begin position="992"/>
        <end position="1032"/>
    </location>
</feature>
<feature type="transmembrane region" description="Helical" evidence="28">
    <location>
        <begin position="181"/>
        <end position="205"/>
    </location>
</feature>
<comment type="subcellular location">
    <subcellularLocation>
        <location evidence="2">Cell membrane</location>
        <topology evidence="2">Single-pass type II membrane protein</topology>
    </subcellularLocation>
</comment>
<comment type="pathway">
    <text evidence="3">Cell wall biogenesis; peptidoglycan biosynthesis.</text>
</comment>
<comment type="pathway">
    <text evidence="26">Glycan biosynthesis.</text>
</comment>
<gene>
    <name evidence="31" type="ORF">CHK_1703</name>
</gene>
<evidence type="ECO:0000256" key="15">
    <source>
        <dbReference type="ARBA" id="ARBA00022960"/>
    </source>
</evidence>
<dbReference type="GO" id="GO:0006508">
    <property type="term" value="P:proteolysis"/>
    <property type="evidence" value="ECO:0007669"/>
    <property type="project" value="UniProtKB-KW"/>
</dbReference>
<comment type="similarity">
    <text evidence="5">In the N-terminal section; belongs to the glycosyltransferase 51 family.</text>
</comment>
<dbReference type="EC" id="2.4.99.28" evidence="24"/>
<evidence type="ECO:0000259" key="30">
    <source>
        <dbReference type="Pfam" id="PF00912"/>
    </source>
</evidence>
<dbReference type="GO" id="GO:0008955">
    <property type="term" value="F:peptidoglycan glycosyltransferase activity"/>
    <property type="evidence" value="ECO:0007669"/>
    <property type="project" value="UniProtKB-EC"/>
</dbReference>
<comment type="similarity">
    <text evidence="4">In the C-terminal section; belongs to the transpeptidase family.</text>
</comment>
<evidence type="ECO:0000313" key="31">
    <source>
        <dbReference type="EMBL" id="KKI50777.1"/>
    </source>
</evidence>
<dbReference type="InterPro" id="IPR001264">
    <property type="entry name" value="Glyco_trans_51"/>
</dbReference>
<evidence type="ECO:0000256" key="28">
    <source>
        <dbReference type="SAM" id="Phobius"/>
    </source>
</evidence>
<dbReference type="EMBL" id="LAYJ01000101">
    <property type="protein sequence ID" value="KKI50777.1"/>
    <property type="molecule type" value="Genomic_DNA"/>
</dbReference>
<sequence>MAPQKDKRDNITDPDKKTGTVGNKINELGAKAKRFFVQAGQKIKETFRGLQTDSAKPEKTKQKKIVNQKPAQVKPKARPIQSKPKASPSQAKQPLAPQKPLPKQAPLKAEPKAKKPEEKVSEETVVFSDDMTKQFSPTAPKKAPLKKPVQKLTQAQKDETQFIPAVKHQSIFKPREKKPNFVLGVMLTTIKLSFVAIILVVAIGIGSVMGVANAYLGTTPELDVSKISDQNQNTKIYSAIDGSYITTYTGLENRDVASLDEIPDDLKNAVIAVEDIRFYEHNGVDFRRLLGAFVSNLSSSKTEGGSTITQQLVKNTLLTNERSYKRKLQEAYLATELEKKYTKDEILQAYLNAIPLGGTIYGVKTAAHDYFNKELSELNLREMICIAAITQNPTRYNPRTATYTHPEYLPDLINRMNIVAERMYWDGMITEEQYNEVMVPASEYLADESTSDNKVLKEGYLDIWKAEMNVQETSPTNELYPYPHFIEYMMYDVQTFMLEKEGLEDTKANRQKVDNELRVGGYKIYATVDPKIQETVQNTLSEYDGYPTKLPSGVETELTDSAGNVTEQPQSSAVVIDNSTGYLVAIVGSRDDPEVKRSLNRANTGLQVGSSIKPLAVYGPAFDTGYGAASPVANIPVPISGWIVDGEDSSPTITGTQGPVTMRTAIVKSLNVAAARTLMDYVTIDTSVEYLHKLGIPDENITPTGVGLALGGSTVTPIQMTGAYAAIANEGEYRQPVSFTKVLDADNNVVIDTETDRDVHEAFKPSTAYMLTDILEDAVQEGTGSQARLDGMTTAGKTGTVGDNKGVTFAGYTPYYTSMVWVGHDLAKTIGSKAYGGGIAAPLWKEYMQKIHEGLTDKEIIDGTPEDFNINTSVTVCQYSGLKPGSGCVTFTDWMAKGDEPTEVCNQCSSVSVKMCGLSGKRFVEGLCPEEYAYTIGGGRIFPENSPYAQWLGGGSAGLTVSEPVMGEGGYYVSGGDPTTDCDGAHIAVPTPTPSEVPSAIPTPTFNPIPTPTPSTAPTHTPDPSPSVAPEG</sequence>
<keyword evidence="12 31" id="KW-0808">Transferase</keyword>
<feature type="compositionally biased region" description="Pro residues" evidence="27">
    <location>
        <begin position="1005"/>
        <end position="1032"/>
    </location>
</feature>
<evidence type="ECO:0000256" key="16">
    <source>
        <dbReference type="ARBA" id="ARBA00022968"/>
    </source>
</evidence>
<keyword evidence="13 28" id="KW-0812">Transmembrane</keyword>
<name>A0A0M2NK02_9FIRM</name>
<dbReference type="Gene3D" id="3.40.710.10">
    <property type="entry name" value="DD-peptidase/beta-lactamase superfamily"/>
    <property type="match status" value="1"/>
</dbReference>
<dbReference type="FunFam" id="1.10.3810.10:FF:000001">
    <property type="entry name" value="Penicillin-binding protein 1A"/>
    <property type="match status" value="1"/>
</dbReference>
<dbReference type="SUPFAM" id="SSF56601">
    <property type="entry name" value="beta-lactamase/transpeptidase-like"/>
    <property type="match status" value="1"/>
</dbReference>
<dbReference type="OrthoDB" id="9766909at2"/>
<protein>
    <recommendedName>
        <fullName evidence="7">Penicillin-binding protein 1A</fullName>
        <ecNumber evidence="24">2.4.99.28</ecNumber>
        <ecNumber evidence="6">3.4.16.4</ecNumber>
    </recommendedName>
</protein>
<keyword evidence="19 28" id="KW-0472">Membrane</keyword>
<feature type="compositionally biased region" description="Low complexity" evidence="27">
    <location>
        <begin position="86"/>
        <end position="108"/>
    </location>
</feature>
<keyword evidence="18 28" id="KW-1133">Transmembrane helix</keyword>
<keyword evidence="11 31" id="KW-0328">Glycosyltransferase</keyword>
<keyword evidence="8" id="KW-1003">Cell membrane</keyword>
<evidence type="ECO:0000256" key="19">
    <source>
        <dbReference type="ARBA" id="ARBA00023136"/>
    </source>
</evidence>
<evidence type="ECO:0000256" key="23">
    <source>
        <dbReference type="ARBA" id="ARBA00034000"/>
    </source>
</evidence>
<evidence type="ECO:0000313" key="32">
    <source>
        <dbReference type="Proteomes" id="UP000034076"/>
    </source>
</evidence>
<dbReference type="GO" id="GO:0009252">
    <property type="term" value="P:peptidoglycan biosynthetic process"/>
    <property type="evidence" value="ECO:0007669"/>
    <property type="project" value="UniProtKB-UniPathway"/>
</dbReference>
<dbReference type="Gene3D" id="1.10.3810.10">
    <property type="entry name" value="Biosynthetic peptidoglycan transglycosylase-like"/>
    <property type="match status" value="1"/>
</dbReference>
<dbReference type="PANTHER" id="PTHR32282">
    <property type="entry name" value="BINDING PROTEIN TRANSPEPTIDASE, PUTATIVE-RELATED"/>
    <property type="match status" value="1"/>
</dbReference>
<evidence type="ECO:0000256" key="11">
    <source>
        <dbReference type="ARBA" id="ARBA00022676"/>
    </source>
</evidence>
<dbReference type="AlphaFoldDB" id="A0A0M2NK02"/>